<dbReference type="PRINTS" id="PR00344">
    <property type="entry name" value="BCTRLSENSOR"/>
</dbReference>
<gene>
    <name evidence="10" type="ORF">MPNT_20058</name>
</gene>
<dbReference type="PANTHER" id="PTHR45453">
    <property type="entry name" value="PHOSPHATE REGULON SENSOR PROTEIN PHOR"/>
    <property type="match status" value="1"/>
</dbReference>
<dbReference type="EC" id="2.7.13.3" evidence="2"/>
<dbReference type="InterPro" id="IPR000014">
    <property type="entry name" value="PAS"/>
</dbReference>
<evidence type="ECO:0000256" key="7">
    <source>
        <dbReference type="ARBA" id="ARBA00023136"/>
    </source>
</evidence>
<dbReference type="Pfam" id="PF02518">
    <property type="entry name" value="HATPase_c"/>
    <property type="match status" value="1"/>
</dbReference>
<feature type="region of interest" description="Disordered" evidence="8">
    <location>
        <begin position="430"/>
        <end position="461"/>
    </location>
</feature>
<dbReference type="Gene3D" id="1.10.287.130">
    <property type="match status" value="1"/>
</dbReference>
<evidence type="ECO:0000256" key="2">
    <source>
        <dbReference type="ARBA" id="ARBA00012438"/>
    </source>
</evidence>
<comment type="catalytic activity">
    <reaction evidence="1">
        <text>ATP + protein L-histidine = ADP + protein N-phospho-L-histidine.</text>
        <dbReference type="EC" id="2.7.13.3"/>
    </reaction>
</comment>
<comment type="caution">
    <text evidence="10">The sequence shown here is derived from an EMBL/GenBank/DDBJ whole genome shotgun (WGS) entry which is preliminary data.</text>
</comment>
<evidence type="ECO:0000256" key="3">
    <source>
        <dbReference type="ARBA" id="ARBA00022553"/>
    </source>
</evidence>
<dbReference type="Proteomes" id="UP000663859">
    <property type="component" value="Unassembled WGS sequence"/>
</dbReference>
<dbReference type="InterPro" id="IPR003661">
    <property type="entry name" value="HisK_dim/P_dom"/>
</dbReference>
<evidence type="ECO:0000256" key="6">
    <source>
        <dbReference type="ARBA" id="ARBA00023012"/>
    </source>
</evidence>
<evidence type="ECO:0000259" key="9">
    <source>
        <dbReference type="PROSITE" id="PS50109"/>
    </source>
</evidence>
<keyword evidence="3" id="KW-0597">Phosphoprotein</keyword>
<dbReference type="GO" id="GO:0016036">
    <property type="term" value="P:cellular response to phosphate starvation"/>
    <property type="evidence" value="ECO:0007669"/>
    <property type="project" value="TreeGrafter"/>
</dbReference>
<dbReference type="EMBL" id="CAJNOB010000012">
    <property type="protein sequence ID" value="CAF0695927.1"/>
    <property type="molecule type" value="Genomic_DNA"/>
</dbReference>
<organism evidence="10 11">
    <name type="scientific">Candidatus Methylacidithermus pantelleriae</name>
    <dbReference type="NCBI Taxonomy" id="2744239"/>
    <lineage>
        <taxon>Bacteria</taxon>
        <taxon>Pseudomonadati</taxon>
        <taxon>Verrucomicrobiota</taxon>
        <taxon>Methylacidiphilae</taxon>
        <taxon>Methylacidiphilales</taxon>
        <taxon>Methylacidiphilaceae</taxon>
        <taxon>Candidatus Methylacidithermus</taxon>
    </lineage>
</organism>
<keyword evidence="11" id="KW-1185">Reference proteome</keyword>
<dbReference type="AlphaFoldDB" id="A0A8J2BP74"/>
<dbReference type="PANTHER" id="PTHR45453:SF1">
    <property type="entry name" value="PHOSPHATE REGULON SENSOR PROTEIN PHOR"/>
    <property type="match status" value="1"/>
</dbReference>
<feature type="compositionally biased region" description="Pro residues" evidence="8">
    <location>
        <begin position="435"/>
        <end position="446"/>
    </location>
</feature>
<evidence type="ECO:0000256" key="4">
    <source>
        <dbReference type="ARBA" id="ARBA00022679"/>
    </source>
</evidence>
<dbReference type="GO" id="GO:0000155">
    <property type="term" value="F:phosphorelay sensor kinase activity"/>
    <property type="evidence" value="ECO:0007669"/>
    <property type="project" value="InterPro"/>
</dbReference>
<dbReference type="SUPFAM" id="SSF55785">
    <property type="entry name" value="PYP-like sensor domain (PAS domain)"/>
    <property type="match status" value="1"/>
</dbReference>
<evidence type="ECO:0000256" key="5">
    <source>
        <dbReference type="ARBA" id="ARBA00022777"/>
    </source>
</evidence>
<keyword evidence="4" id="KW-0808">Transferase</keyword>
<dbReference type="FunFam" id="1.10.287.130:FF:000001">
    <property type="entry name" value="Two-component sensor histidine kinase"/>
    <property type="match status" value="1"/>
</dbReference>
<reference evidence="10" key="1">
    <citation type="submission" date="2021-02" db="EMBL/GenBank/DDBJ databases">
        <authorList>
            <person name="Cremers G."/>
            <person name="Picone N."/>
        </authorList>
    </citation>
    <scope>NUCLEOTIDE SEQUENCE</scope>
    <source>
        <strain evidence="10">PQ17</strain>
    </source>
</reference>
<dbReference type="Gene3D" id="3.30.450.20">
    <property type="entry name" value="PAS domain"/>
    <property type="match status" value="1"/>
</dbReference>
<dbReference type="SUPFAM" id="SSF55874">
    <property type="entry name" value="ATPase domain of HSP90 chaperone/DNA topoisomerase II/histidine kinase"/>
    <property type="match status" value="1"/>
</dbReference>
<dbReference type="InterPro" id="IPR050351">
    <property type="entry name" value="BphY/WalK/GraS-like"/>
</dbReference>
<dbReference type="SMART" id="SM00387">
    <property type="entry name" value="HATPase_c"/>
    <property type="match status" value="1"/>
</dbReference>
<dbReference type="CDD" id="cd00082">
    <property type="entry name" value="HisKA"/>
    <property type="match status" value="1"/>
</dbReference>
<dbReference type="SUPFAM" id="SSF47384">
    <property type="entry name" value="Homodimeric domain of signal transducing histidine kinase"/>
    <property type="match status" value="1"/>
</dbReference>
<dbReference type="RefSeq" id="WP_174581914.1">
    <property type="nucleotide sequence ID" value="NZ_CAJNOB010000012.1"/>
</dbReference>
<name>A0A8J2BP74_9BACT</name>
<dbReference type="InterPro" id="IPR004358">
    <property type="entry name" value="Sig_transdc_His_kin-like_C"/>
</dbReference>
<dbReference type="Pfam" id="PF08448">
    <property type="entry name" value="PAS_4"/>
    <property type="match status" value="1"/>
</dbReference>
<evidence type="ECO:0000313" key="10">
    <source>
        <dbReference type="EMBL" id="CAF0695927.1"/>
    </source>
</evidence>
<dbReference type="GO" id="GO:0005886">
    <property type="term" value="C:plasma membrane"/>
    <property type="evidence" value="ECO:0007669"/>
    <property type="project" value="TreeGrafter"/>
</dbReference>
<keyword evidence="6" id="KW-0902">Two-component regulatory system</keyword>
<evidence type="ECO:0000256" key="8">
    <source>
        <dbReference type="SAM" id="MobiDB-lite"/>
    </source>
</evidence>
<dbReference type="Gene3D" id="3.30.565.10">
    <property type="entry name" value="Histidine kinase-like ATPase, C-terminal domain"/>
    <property type="match status" value="1"/>
</dbReference>
<dbReference type="GO" id="GO:0004721">
    <property type="term" value="F:phosphoprotein phosphatase activity"/>
    <property type="evidence" value="ECO:0007669"/>
    <property type="project" value="TreeGrafter"/>
</dbReference>
<dbReference type="Pfam" id="PF00512">
    <property type="entry name" value="HisKA"/>
    <property type="match status" value="1"/>
</dbReference>
<feature type="domain" description="Histidine kinase" evidence="9">
    <location>
        <begin position="209"/>
        <end position="427"/>
    </location>
</feature>
<proteinExistence type="predicted"/>
<dbReference type="SMART" id="SM00388">
    <property type="entry name" value="HisKA"/>
    <property type="match status" value="1"/>
</dbReference>
<dbReference type="InterPro" id="IPR013656">
    <property type="entry name" value="PAS_4"/>
</dbReference>
<evidence type="ECO:0000256" key="1">
    <source>
        <dbReference type="ARBA" id="ARBA00000085"/>
    </source>
</evidence>
<dbReference type="CDD" id="cd00075">
    <property type="entry name" value="HATPase"/>
    <property type="match status" value="1"/>
</dbReference>
<dbReference type="InterPro" id="IPR035965">
    <property type="entry name" value="PAS-like_dom_sf"/>
</dbReference>
<dbReference type="SMART" id="SM00091">
    <property type="entry name" value="PAS"/>
    <property type="match status" value="1"/>
</dbReference>
<accession>A0A8J2BP74</accession>
<keyword evidence="7" id="KW-0472">Membrane</keyword>
<dbReference type="PROSITE" id="PS50109">
    <property type="entry name" value="HIS_KIN"/>
    <property type="match status" value="1"/>
</dbReference>
<dbReference type="InterPro" id="IPR005467">
    <property type="entry name" value="His_kinase_dom"/>
</dbReference>
<dbReference type="InterPro" id="IPR003594">
    <property type="entry name" value="HATPase_dom"/>
</dbReference>
<dbReference type="FunFam" id="3.30.565.10:FF:000006">
    <property type="entry name" value="Sensor histidine kinase WalK"/>
    <property type="match status" value="1"/>
</dbReference>
<dbReference type="InterPro" id="IPR036097">
    <property type="entry name" value="HisK_dim/P_sf"/>
</dbReference>
<dbReference type="InterPro" id="IPR036890">
    <property type="entry name" value="HATPase_C_sf"/>
</dbReference>
<evidence type="ECO:0000313" key="11">
    <source>
        <dbReference type="Proteomes" id="UP000663859"/>
    </source>
</evidence>
<protein>
    <recommendedName>
        <fullName evidence="2">histidine kinase</fullName>
        <ecNumber evidence="2">2.7.13.3</ecNumber>
    </recommendedName>
</protein>
<keyword evidence="5 10" id="KW-0418">Kinase</keyword>
<sequence>MTCCWIGLGFGFCLGAFCSWVVAQKKWRRELARLLELASSIARGQPAGPFALLGDPALQKVALQLETIFRFQQELARSEARKQEGLRTILETMTEGVLVVNSHGTVELANRAFVQHFRLSQNPTGRTLLEILPVPEIATLLRETLQTGHPLSREVQLERAFDPRISAFFVVNAAPLVRKEACAEEAVLVFHDVTRQKEWETARRELLANISHELRTPLSVLTGYLETLMERPGLPSSQRKKVLQIMQRHCQRLTVLVNDLLTLWSAESRKLRLELEEIELASFLSQSVSDCGQKIEAKELGIRWELEPQLPTLWADRFRLEQVLYNLLDNAIKYSPPKGEVVIGARRCPEGVEIFVADQGPGIPPEHLPRIFERFYRVEPSRNRELGGTGLGLAIVKHLVALHGGRVWAESQVGQGTTIRMLLPLCPTCKHEPSPEPPDSQPPAEPPTEKASFLSAEASNP</sequence>